<feature type="transmembrane region" description="Helical" evidence="8">
    <location>
        <begin position="85"/>
        <end position="105"/>
    </location>
</feature>
<keyword evidence="5 8" id="KW-0472">Membrane</keyword>
<protein>
    <submittedName>
        <fullName evidence="9">7tm 7 domain containing protein</fullName>
    </submittedName>
</protein>
<dbReference type="GO" id="GO:0050909">
    <property type="term" value="P:sensory perception of taste"/>
    <property type="evidence" value="ECO:0007669"/>
    <property type="project" value="InterPro"/>
</dbReference>
<dbReference type="InterPro" id="IPR013604">
    <property type="entry name" value="7TM_chemorcpt"/>
</dbReference>
<evidence type="ECO:0000256" key="6">
    <source>
        <dbReference type="ARBA" id="ARBA00023170"/>
    </source>
</evidence>
<evidence type="ECO:0000256" key="7">
    <source>
        <dbReference type="ARBA" id="ARBA00023224"/>
    </source>
</evidence>
<proteinExistence type="predicted"/>
<dbReference type="PANTHER" id="PTHR21143:SF133">
    <property type="entry name" value="GUSTATORY AND PHEROMONE RECEPTOR 32A-RELATED"/>
    <property type="match status" value="1"/>
</dbReference>
<sequence length="286" mass="32776">MAVFTFLLYSAVSDLQNNKFQPNYASGVSKIGIIFQLLAQISVTYIIYIVNIQRSGKILSSIEDIKKIDEMFGDLGESINYRKHFIFEISILLLGFAVIFGRSAINNFYMEVMTRILFGLVNKLLDNLIQEKHNQKCWKIKPSQEYYLKHALKRTELLMEIHDYLIDVGNKLNDSFTIQILSCFTAQFLTEVFTVFYVYYESLSKNTGVTIHKVLMNENDTAMKRKLMIFSQQVSHRPLQFTACGLFPIDATLIFTIAGAAATYLLIMLQFQEGVEAQCSNNITIN</sequence>
<evidence type="ECO:0000256" key="2">
    <source>
        <dbReference type="ARBA" id="ARBA00022475"/>
    </source>
</evidence>
<dbReference type="GO" id="GO:0030425">
    <property type="term" value="C:dendrite"/>
    <property type="evidence" value="ECO:0007669"/>
    <property type="project" value="TreeGrafter"/>
</dbReference>
<organism evidence="9 10">
    <name type="scientific">Asbolus verrucosus</name>
    <name type="common">Desert ironclad beetle</name>
    <dbReference type="NCBI Taxonomy" id="1661398"/>
    <lineage>
        <taxon>Eukaryota</taxon>
        <taxon>Metazoa</taxon>
        <taxon>Ecdysozoa</taxon>
        <taxon>Arthropoda</taxon>
        <taxon>Hexapoda</taxon>
        <taxon>Insecta</taxon>
        <taxon>Pterygota</taxon>
        <taxon>Neoptera</taxon>
        <taxon>Endopterygota</taxon>
        <taxon>Coleoptera</taxon>
        <taxon>Polyphaga</taxon>
        <taxon>Cucujiformia</taxon>
        <taxon>Tenebrionidae</taxon>
        <taxon>Pimeliinae</taxon>
        <taxon>Asbolus</taxon>
    </lineage>
</organism>
<gene>
    <name evidence="9" type="ORF">BDFB_005657</name>
</gene>
<evidence type="ECO:0000256" key="3">
    <source>
        <dbReference type="ARBA" id="ARBA00022692"/>
    </source>
</evidence>
<dbReference type="GO" id="GO:0043025">
    <property type="term" value="C:neuronal cell body"/>
    <property type="evidence" value="ECO:0007669"/>
    <property type="project" value="TreeGrafter"/>
</dbReference>
<evidence type="ECO:0000256" key="5">
    <source>
        <dbReference type="ARBA" id="ARBA00023136"/>
    </source>
</evidence>
<dbReference type="GO" id="GO:0005886">
    <property type="term" value="C:plasma membrane"/>
    <property type="evidence" value="ECO:0007669"/>
    <property type="project" value="UniProtKB-SubCell"/>
</dbReference>
<dbReference type="Pfam" id="PF08395">
    <property type="entry name" value="7tm_7"/>
    <property type="match status" value="1"/>
</dbReference>
<name>A0A482VX38_ASBVE</name>
<keyword evidence="6" id="KW-0675">Receptor</keyword>
<dbReference type="GO" id="GO:0030424">
    <property type="term" value="C:axon"/>
    <property type="evidence" value="ECO:0007669"/>
    <property type="project" value="TreeGrafter"/>
</dbReference>
<comment type="subcellular location">
    <subcellularLocation>
        <location evidence="1">Cell membrane</location>
        <topology evidence="1">Multi-pass membrane protein</topology>
    </subcellularLocation>
</comment>
<evidence type="ECO:0000313" key="9">
    <source>
        <dbReference type="EMBL" id="RZC37521.1"/>
    </source>
</evidence>
<evidence type="ECO:0000256" key="8">
    <source>
        <dbReference type="SAM" id="Phobius"/>
    </source>
</evidence>
<evidence type="ECO:0000256" key="1">
    <source>
        <dbReference type="ARBA" id="ARBA00004651"/>
    </source>
</evidence>
<dbReference type="EMBL" id="QDEB01051919">
    <property type="protein sequence ID" value="RZC37521.1"/>
    <property type="molecule type" value="Genomic_DNA"/>
</dbReference>
<dbReference type="PANTHER" id="PTHR21143">
    <property type="entry name" value="INVERTEBRATE GUSTATORY RECEPTOR"/>
    <property type="match status" value="1"/>
</dbReference>
<keyword evidence="7" id="KW-0807">Transducer</keyword>
<evidence type="ECO:0000256" key="4">
    <source>
        <dbReference type="ARBA" id="ARBA00022989"/>
    </source>
</evidence>
<feature type="transmembrane region" description="Helical" evidence="8">
    <location>
        <begin position="31"/>
        <end position="50"/>
    </location>
</feature>
<keyword evidence="3 8" id="KW-0812">Transmembrane</keyword>
<keyword evidence="10" id="KW-1185">Reference proteome</keyword>
<feature type="transmembrane region" description="Helical" evidence="8">
    <location>
        <begin position="246"/>
        <end position="267"/>
    </location>
</feature>
<keyword evidence="2" id="KW-1003">Cell membrane</keyword>
<feature type="transmembrane region" description="Helical" evidence="8">
    <location>
        <begin position="176"/>
        <end position="200"/>
    </location>
</feature>
<evidence type="ECO:0000313" key="10">
    <source>
        <dbReference type="Proteomes" id="UP000292052"/>
    </source>
</evidence>
<dbReference type="AlphaFoldDB" id="A0A482VX38"/>
<comment type="caution">
    <text evidence="9">The sequence shown here is derived from an EMBL/GenBank/DDBJ whole genome shotgun (WGS) entry which is preliminary data.</text>
</comment>
<dbReference type="Proteomes" id="UP000292052">
    <property type="component" value="Unassembled WGS sequence"/>
</dbReference>
<keyword evidence="4 8" id="KW-1133">Transmembrane helix</keyword>
<dbReference type="GO" id="GO:0007635">
    <property type="term" value="P:chemosensory behavior"/>
    <property type="evidence" value="ECO:0007669"/>
    <property type="project" value="TreeGrafter"/>
</dbReference>
<dbReference type="GO" id="GO:0008049">
    <property type="term" value="P:male courtship behavior"/>
    <property type="evidence" value="ECO:0007669"/>
    <property type="project" value="TreeGrafter"/>
</dbReference>
<accession>A0A482VX38</accession>
<dbReference type="OrthoDB" id="6769401at2759"/>
<dbReference type="GO" id="GO:0007165">
    <property type="term" value="P:signal transduction"/>
    <property type="evidence" value="ECO:0007669"/>
    <property type="project" value="UniProtKB-KW"/>
</dbReference>
<reference evidence="9 10" key="1">
    <citation type="submission" date="2017-03" db="EMBL/GenBank/DDBJ databases">
        <title>Genome of the blue death feigning beetle - Asbolus verrucosus.</title>
        <authorList>
            <person name="Rider S.D."/>
        </authorList>
    </citation>
    <scope>NUCLEOTIDE SEQUENCE [LARGE SCALE GENOMIC DNA]</scope>
    <source>
        <strain evidence="9">Butters</strain>
        <tissue evidence="9">Head and leg muscle</tissue>
    </source>
</reference>